<evidence type="ECO:0000256" key="3">
    <source>
        <dbReference type="ARBA" id="ARBA00012108"/>
    </source>
</evidence>
<dbReference type="Pfam" id="PF08411">
    <property type="entry name" value="ExoI_SH3"/>
    <property type="match status" value="1"/>
</dbReference>
<reference evidence="17" key="1">
    <citation type="submission" date="2018-06" db="EMBL/GenBank/DDBJ databases">
        <authorList>
            <person name="Zhirakovskaya E."/>
        </authorList>
    </citation>
    <scope>NUCLEOTIDE SEQUENCE</scope>
</reference>
<evidence type="ECO:0000256" key="10">
    <source>
        <dbReference type="ARBA" id="ARBA00022842"/>
    </source>
</evidence>
<evidence type="ECO:0000256" key="8">
    <source>
        <dbReference type="ARBA" id="ARBA00022801"/>
    </source>
</evidence>
<dbReference type="GO" id="GO:0006281">
    <property type="term" value="P:DNA repair"/>
    <property type="evidence" value="ECO:0007669"/>
    <property type="project" value="UniProtKB-KW"/>
</dbReference>
<dbReference type="Gene3D" id="3.30.420.10">
    <property type="entry name" value="Ribonuclease H-like superfamily/Ribonuclease H"/>
    <property type="match status" value="1"/>
</dbReference>
<dbReference type="AlphaFoldDB" id="A0A3B0X324"/>
<evidence type="ECO:0000313" key="17">
    <source>
        <dbReference type="EMBL" id="VAW50294.1"/>
    </source>
</evidence>
<dbReference type="GO" id="GO:0008310">
    <property type="term" value="F:single-stranded DNA 3'-5' DNA exonuclease activity"/>
    <property type="evidence" value="ECO:0007669"/>
    <property type="project" value="UniProtKB-EC"/>
</dbReference>
<proteinExistence type="predicted"/>
<dbReference type="GO" id="GO:0046872">
    <property type="term" value="F:metal ion binding"/>
    <property type="evidence" value="ECO:0007669"/>
    <property type="project" value="UniProtKB-KW"/>
</dbReference>
<feature type="domain" description="ExoI C-terminal" evidence="16">
    <location>
        <begin position="353"/>
        <end position="475"/>
    </location>
</feature>
<dbReference type="SUPFAM" id="SSF53098">
    <property type="entry name" value="Ribonuclease H-like"/>
    <property type="match status" value="1"/>
</dbReference>
<dbReference type="InterPro" id="IPR038649">
    <property type="entry name" value="EXOI_SH3_sf"/>
</dbReference>
<dbReference type="Gene3D" id="1.20.1280.70">
    <property type="entry name" value="Exonuclease ExoI, domain 3"/>
    <property type="match status" value="1"/>
</dbReference>
<evidence type="ECO:0000256" key="9">
    <source>
        <dbReference type="ARBA" id="ARBA00022839"/>
    </source>
</evidence>
<dbReference type="InterPro" id="IPR013620">
    <property type="entry name" value="Exonuc_1_SH3"/>
</dbReference>
<dbReference type="Gene3D" id="3.30.1520.20">
    <property type="entry name" value="Exonuclease ExoI, domain 2"/>
    <property type="match status" value="1"/>
</dbReference>
<evidence type="ECO:0000259" key="15">
    <source>
        <dbReference type="PROSITE" id="PS51784"/>
    </source>
</evidence>
<comment type="cofactor">
    <cofactor evidence="2">
        <name>Mg(2+)</name>
        <dbReference type="ChEBI" id="CHEBI:18420"/>
    </cofactor>
</comment>
<dbReference type="Pfam" id="PF00929">
    <property type="entry name" value="RNase_T"/>
    <property type="match status" value="1"/>
</dbReference>
<dbReference type="EC" id="3.1.11.1" evidence="3"/>
<evidence type="ECO:0000256" key="2">
    <source>
        <dbReference type="ARBA" id="ARBA00001946"/>
    </source>
</evidence>
<evidence type="ECO:0000256" key="6">
    <source>
        <dbReference type="ARBA" id="ARBA00022723"/>
    </source>
</evidence>
<evidence type="ECO:0000256" key="11">
    <source>
        <dbReference type="ARBA" id="ARBA00023125"/>
    </source>
</evidence>
<keyword evidence="5" id="KW-0540">Nuclease</keyword>
<keyword evidence="7" id="KW-0227">DNA damage</keyword>
<name>A0A3B0X324_9ZZZZ</name>
<evidence type="ECO:0000256" key="13">
    <source>
        <dbReference type="ARBA" id="ARBA00031220"/>
    </source>
</evidence>
<dbReference type="SMART" id="SM00479">
    <property type="entry name" value="EXOIII"/>
    <property type="match status" value="1"/>
</dbReference>
<sequence>MSNSIYWYDYETFGINPRYDRLSQFAGIRTDENLNIISDPLTLYCKPADDCIPDPRACMVTGITPQKTLADGINEVEFISTIHREFSTPGTCVAGYNNIRFDDEFTRNALYRNFFNAYAHEWQNGNSRWDIIDTVRLTRALRPEGINWPEQDGKPSIRLELLTKANEIKHEAAHDAMSDVYATIAVAKLIKDRQPRLYDYIYSMRKKTDVSKQINLRTRDALLHVSSRYSAERGAIAMVMPICQHPVNKNGFIMYDLSVHPEDFFAADAEEMAARLYTPAAELPEGIKRIPLKQIHINKCPIIVPLKTMDEKAANRLNINIETCQSHRELILQHIDEFAAKTSSIFENSDFPEVSDPDGQLYSGGFFSRDDNQRIDTIRNTHEKNLSELHFNFDDTRLQEMLFRYRARNYPDTLNNDERQQWNDYRQDKFTNPATSHRTINQFMAEIETIRTAPDTIGSQLALLDELCHYVDSIKP</sequence>
<keyword evidence="12" id="KW-0234">DNA repair</keyword>
<dbReference type="InterPro" id="IPR012337">
    <property type="entry name" value="RNaseH-like_sf"/>
</dbReference>
<keyword evidence="8 17" id="KW-0378">Hydrolase</keyword>
<comment type="catalytic activity">
    <reaction evidence="1">
        <text>Exonucleolytic cleavage in the 3'- to 5'-direction to yield nucleoside 5'-phosphates.</text>
        <dbReference type="EC" id="3.1.11.1"/>
    </reaction>
</comment>
<dbReference type="Pfam" id="PF26016">
    <property type="entry name" value="ExoI_C"/>
    <property type="match status" value="1"/>
</dbReference>
<protein>
    <recommendedName>
        <fullName evidence="4">Exodeoxyribonuclease I</fullName>
        <ecNumber evidence="3">3.1.11.1</ecNumber>
    </recommendedName>
    <alternativeName>
        <fullName evidence="13">DNA deoxyribophosphodiesterase</fullName>
    </alternativeName>
</protein>
<evidence type="ECO:0000256" key="1">
    <source>
        <dbReference type="ARBA" id="ARBA00000563"/>
    </source>
</evidence>
<keyword evidence="6" id="KW-0479">Metal-binding</keyword>
<dbReference type="EMBL" id="UOFE01000002">
    <property type="protein sequence ID" value="VAW50294.1"/>
    <property type="molecule type" value="Genomic_DNA"/>
</dbReference>
<dbReference type="InterPro" id="IPR036397">
    <property type="entry name" value="RNaseH_sf"/>
</dbReference>
<accession>A0A3B0X324</accession>
<dbReference type="InterPro" id="IPR058561">
    <property type="entry name" value="Exonuc_1_C"/>
</dbReference>
<dbReference type="InterPro" id="IPR023607">
    <property type="entry name" value="Exodeoxyribonuclease_I"/>
</dbReference>
<evidence type="ECO:0000256" key="7">
    <source>
        <dbReference type="ARBA" id="ARBA00022763"/>
    </source>
</evidence>
<dbReference type="CDD" id="cd06138">
    <property type="entry name" value="ExoI_N"/>
    <property type="match status" value="1"/>
</dbReference>
<gene>
    <name evidence="17" type="ORF">MNBD_GAMMA05-1333</name>
</gene>
<dbReference type="InterPro" id="IPR034747">
    <property type="entry name" value="EXOI_SH3"/>
</dbReference>
<dbReference type="NCBIfam" id="NF008746">
    <property type="entry name" value="PRK11779.1"/>
    <property type="match status" value="1"/>
</dbReference>
<evidence type="ECO:0000256" key="5">
    <source>
        <dbReference type="ARBA" id="ARBA00022722"/>
    </source>
</evidence>
<evidence type="ECO:0000259" key="16">
    <source>
        <dbReference type="PROSITE" id="PS51785"/>
    </source>
</evidence>
<comment type="subunit">
    <text evidence="14">Monomer. Interacts with ssb (via C-terminus); this interaction stimulates the exonuclease activity by recruiting the enzyme to its substrate.</text>
</comment>
<keyword evidence="10" id="KW-0460">Magnesium</keyword>
<dbReference type="PROSITE" id="PS51784">
    <property type="entry name" value="EXOI_SH3"/>
    <property type="match status" value="1"/>
</dbReference>
<evidence type="ECO:0000256" key="4">
    <source>
        <dbReference type="ARBA" id="ARBA00019900"/>
    </source>
</evidence>
<evidence type="ECO:0000256" key="14">
    <source>
        <dbReference type="ARBA" id="ARBA00046792"/>
    </source>
</evidence>
<dbReference type="PROSITE" id="PS51785">
    <property type="entry name" value="EXOI_C"/>
    <property type="match status" value="1"/>
</dbReference>
<evidence type="ECO:0000256" key="12">
    <source>
        <dbReference type="ARBA" id="ARBA00023204"/>
    </source>
</evidence>
<keyword evidence="11" id="KW-0238">DNA-binding</keyword>
<feature type="domain" description="ExoI SH3-like" evidence="15">
    <location>
        <begin position="195"/>
        <end position="350"/>
    </location>
</feature>
<dbReference type="Gene3D" id="1.10.287.1240">
    <property type="match status" value="1"/>
</dbReference>
<dbReference type="InterPro" id="IPR013520">
    <property type="entry name" value="Ribonucl_H"/>
</dbReference>
<dbReference type="PIRSF" id="PIRSF000977">
    <property type="entry name" value="Exodeoxyribonuclease_I"/>
    <property type="match status" value="1"/>
</dbReference>
<dbReference type="GO" id="GO:0003677">
    <property type="term" value="F:DNA binding"/>
    <property type="evidence" value="ECO:0007669"/>
    <property type="project" value="UniProtKB-KW"/>
</dbReference>
<keyword evidence="9" id="KW-0269">Exonuclease</keyword>
<organism evidence="17">
    <name type="scientific">hydrothermal vent metagenome</name>
    <dbReference type="NCBI Taxonomy" id="652676"/>
    <lineage>
        <taxon>unclassified sequences</taxon>
        <taxon>metagenomes</taxon>
        <taxon>ecological metagenomes</taxon>
    </lineage>
</organism>
<dbReference type="FunFam" id="3.30.420.10:FF:000033">
    <property type="entry name" value="Exodeoxyribonuclease I"/>
    <property type="match status" value="1"/>
</dbReference>